<dbReference type="HOGENOM" id="CLU_1937920_0_0_1"/>
<accession>Q2GSN2</accession>
<gene>
    <name evidence="2" type="ORF">CHGG_09022</name>
</gene>
<dbReference type="GeneID" id="4394944"/>
<dbReference type="eggNOG" id="ENOG502RKID">
    <property type="taxonomic scope" value="Eukaryota"/>
</dbReference>
<dbReference type="Proteomes" id="UP000001056">
    <property type="component" value="Unassembled WGS sequence"/>
</dbReference>
<evidence type="ECO:0000313" key="2">
    <source>
        <dbReference type="EMBL" id="EAQ85008.1"/>
    </source>
</evidence>
<reference evidence="3" key="1">
    <citation type="journal article" date="2015" name="Genome Announc.">
        <title>Draft genome sequence of the cellulolytic fungus Chaetomium globosum.</title>
        <authorList>
            <person name="Cuomo C.A."/>
            <person name="Untereiner W.A."/>
            <person name="Ma L.-J."/>
            <person name="Grabherr M."/>
            <person name="Birren B.W."/>
        </authorList>
    </citation>
    <scope>NUCLEOTIDE SEQUENCE [LARGE SCALE GENOMIC DNA]</scope>
    <source>
        <strain evidence="3">ATCC 6205 / CBS 148.51 / DSM 1962 / NBRC 6347 / NRRL 1970</strain>
    </source>
</reference>
<feature type="compositionally biased region" description="Low complexity" evidence="1">
    <location>
        <begin position="50"/>
        <end position="66"/>
    </location>
</feature>
<dbReference type="RefSeq" id="XP_001226949.1">
    <property type="nucleotide sequence ID" value="XM_001226948.1"/>
</dbReference>
<proteinExistence type="predicted"/>
<protein>
    <submittedName>
        <fullName evidence="2">Uncharacterized protein</fullName>
    </submittedName>
</protein>
<name>Q2GSN2_CHAGB</name>
<keyword evidence="3" id="KW-1185">Reference proteome</keyword>
<dbReference type="AlphaFoldDB" id="Q2GSN2"/>
<evidence type="ECO:0000313" key="3">
    <source>
        <dbReference type="Proteomes" id="UP000001056"/>
    </source>
</evidence>
<sequence length="130" mass="14553">MSTAFRPPTINRLQRLLTIPILPSRRLLLPRQTTTTSPFSTSRAVHNKPNTTTTNTKSSSNTNANNVDTTASGNPSYPTFNLRSIVPNPRVRRALMAVLGVMVVAESWMWITYWPRIVGWWKGEEGGAKE</sequence>
<feature type="region of interest" description="Disordered" evidence="1">
    <location>
        <begin position="32"/>
        <end position="75"/>
    </location>
</feature>
<dbReference type="VEuPathDB" id="FungiDB:CHGG_09022"/>
<dbReference type="EMBL" id="CH408034">
    <property type="protein sequence ID" value="EAQ85008.1"/>
    <property type="molecule type" value="Genomic_DNA"/>
</dbReference>
<evidence type="ECO:0000256" key="1">
    <source>
        <dbReference type="SAM" id="MobiDB-lite"/>
    </source>
</evidence>
<dbReference type="OMA" id="ESWMWIT"/>
<dbReference type="InParanoid" id="Q2GSN2"/>
<organism evidence="2 3">
    <name type="scientific">Chaetomium globosum (strain ATCC 6205 / CBS 148.51 / DSM 1962 / NBRC 6347 / NRRL 1970)</name>
    <name type="common">Soil fungus</name>
    <dbReference type="NCBI Taxonomy" id="306901"/>
    <lineage>
        <taxon>Eukaryota</taxon>
        <taxon>Fungi</taxon>
        <taxon>Dikarya</taxon>
        <taxon>Ascomycota</taxon>
        <taxon>Pezizomycotina</taxon>
        <taxon>Sordariomycetes</taxon>
        <taxon>Sordariomycetidae</taxon>
        <taxon>Sordariales</taxon>
        <taxon>Chaetomiaceae</taxon>
        <taxon>Chaetomium</taxon>
    </lineage>
</organism>